<comment type="cofactor">
    <cofactor evidence="2">
        <name>pyridoxal 5'-phosphate</name>
        <dbReference type="ChEBI" id="CHEBI:597326"/>
    </cofactor>
</comment>
<accession>A0A0M2UYP2</accession>
<dbReference type="GO" id="GO:0008184">
    <property type="term" value="F:glycogen phosphorylase activity"/>
    <property type="evidence" value="ECO:0007669"/>
    <property type="project" value="InterPro"/>
</dbReference>
<dbReference type="PANTHER" id="PTHR42655:SF1">
    <property type="entry name" value="GLYCOGEN PHOSPHORYLASE"/>
    <property type="match status" value="1"/>
</dbReference>
<keyword evidence="9" id="KW-0119">Carbohydrate metabolism</keyword>
<comment type="similarity">
    <text evidence="3">Belongs to the glycogen phosphorylase family.</text>
</comment>
<comment type="caution">
    <text evidence="13">The sequence shown here is derived from an EMBL/GenBank/DDBJ whole genome shotgun (WGS) entry which is preliminary data.</text>
</comment>
<dbReference type="Gene3D" id="3.40.50.2000">
    <property type="entry name" value="Glycogen Phosphorylase B"/>
    <property type="match status" value="3"/>
</dbReference>
<organism evidence="13 14">
    <name type="scientific">Candidatus Brocadia fulgida</name>
    <dbReference type="NCBI Taxonomy" id="380242"/>
    <lineage>
        <taxon>Bacteria</taxon>
        <taxon>Pseudomonadati</taxon>
        <taxon>Planctomycetota</taxon>
        <taxon>Candidatus Brocadiia</taxon>
        <taxon>Candidatus Brocadiales</taxon>
        <taxon>Candidatus Brocadiaceae</taxon>
        <taxon>Candidatus Brocadia</taxon>
    </lineage>
</organism>
<evidence type="ECO:0000256" key="5">
    <source>
        <dbReference type="ARBA" id="ARBA00022533"/>
    </source>
</evidence>
<keyword evidence="8 11" id="KW-0663">Pyridoxal phosphate</keyword>
<dbReference type="InterPro" id="IPR024517">
    <property type="entry name" value="Glycogen_phosphorylase_DUF3417"/>
</dbReference>
<dbReference type="InterPro" id="IPR035090">
    <property type="entry name" value="Pyridoxal_P_attach_site"/>
</dbReference>
<evidence type="ECO:0000256" key="4">
    <source>
        <dbReference type="ARBA" id="ARBA00012591"/>
    </source>
</evidence>
<dbReference type="InterPro" id="IPR011834">
    <property type="entry name" value="Agluc_phsphrylas"/>
</dbReference>
<dbReference type="InterPro" id="IPR052182">
    <property type="entry name" value="Glycogen/Maltodextrin_Phosph"/>
</dbReference>
<keyword evidence="5" id="KW-0021">Allosteric enzyme</keyword>
<feature type="modified residue" description="N6-(pyridoxal phosphate)lysine" evidence="11">
    <location>
        <position position="605"/>
    </location>
</feature>
<dbReference type="EMBL" id="LAQJ01000176">
    <property type="protein sequence ID" value="KKO19594.1"/>
    <property type="molecule type" value="Genomic_DNA"/>
</dbReference>
<dbReference type="PANTHER" id="PTHR42655">
    <property type="entry name" value="GLYCOGEN PHOSPHORYLASE"/>
    <property type="match status" value="1"/>
</dbReference>
<keyword evidence="7" id="KW-0808">Transferase</keyword>
<evidence type="ECO:0000256" key="11">
    <source>
        <dbReference type="PIRSR" id="PIRSR000460-1"/>
    </source>
</evidence>
<evidence type="ECO:0000256" key="1">
    <source>
        <dbReference type="ARBA" id="ARBA00001275"/>
    </source>
</evidence>
<evidence type="ECO:0000313" key="14">
    <source>
        <dbReference type="Proteomes" id="UP000034954"/>
    </source>
</evidence>
<evidence type="ECO:0000256" key="10">
    <source>
        <dbReference type="ARBA" id="ARBA00025174"/>
    </source>
</evidence>
<sequence>MTDQIQDKFKYIPDRISGLVELAYNLWWSWHPEARMLFKMLDRATWKISIHNPVKTLHEVDKKILNETVRDQKFLRHYDAVMARFKSDMITNGGWFSHNISDPNILPIAYFSAEYGLHHSLPFYAGGLGFLAGDFIKECSDLKVPLVAVGFMYPGGYLKQRIKPDGWQVSESEILDRENAPIYRIFDSKGNRLVVKVPFIDPPIYVEVWKVQVGKVSLYLMDTDIDVNDPWNRDISDRLYSGGQELRLRQEIILGIGGAQVLNTLGIKHSVLHLNEGHPAFAILERIRERVESGMKYQDALDQVKATTVFTTHTPVPAGHDVFPFPLMEKYFSAYWPVLGLDRDTFFNLGINPEAPNAGFNMTAFALRMSSYHNGVSKKHGEVAKRMWKSLWPDIPEEKTPIDYITNGIHVPTWIEPKVQFLFNKYLGYNWLADHDDRDIWKLIYDIPDEELWNIHSWLKMKLIINIRERARRRWHNDKADTQIIIASGVLLDPNILTLGFARRFATYKRATLILHNIERLRNMLNDLRRPVQIIFAGKAHPDDNPGKQLLQQIFNAAKDPSFGGRIVFVEDYDEQLAQYLVHGVDIWLNNPLPPLEASGTSGMKASLNGVPQLSILDGWWLEGFNGKNGWGFGGSADNSENRNVADSDALYTLLENEIIPTYYRVDDAGVPRDWVKVMKEAIESTSPLFSARRMVKEYAIKFYQNALKSV</sequence>
<dbReference type="PATRIC" id="fig|380242.3.peg.2106"/>
<comment type="function">
    <text evidence="10">Phosphorylase is an important allosteric enzyme in carbohydrate metabolism. Enzymes from different sources differ in their regulatory mechanisms and in their natural substrates. However, all known phosphorylases share catalytic and structural properties.</text>
</comment>
<keyword evidence="6" id="KW-0328">Glycosyltransferase</keyword>
<evidence type="ECO:0000256" key="3">
    <source>
        <dbReference type="ARBA" id="ARBA00006047"/>
    </source>
</evidence>
<reference evidence="13 14" key="1">
    <citation type="journal article" date="2013" name="BMC Microbiol.">
        <title>Identification of the type II cytochrome c maturation pathway in anammox bacteria by comparative genomics.</title>
        <authorList>
            <person name="Ferousi C."/>
            <person name="Speth D.R."/>
            <person name="Reimann J."/>
            <person name="Op den Camp H.J."/>
            <person name="Allen J.W."/>
            <person name="Keltjens J.T."/>
            <person name="Jetten M.S."/>
        </authorList>
    </citation>
    <scope>NUCLEOTIDE SEQUENCE [LARGE SCALE GENOMIC DNA]</scope>
    <source>
        <strain evidence="13">RU1</strain>
    </source>
</reference>
<feature type="domain" description="DUF3417" evidence="12">
    <location>
        <begin position="12"/>
        <end position="121"/>
    </location>
</feature>
<dbReference type="PIRSF" id="PIRSF000460">
    <property type="entry name" value="Pprylas_GlgP"/>
    <property type="match status" value="1"/>
</dbReference>
<dbReference type="Pfam" id="PF11897">
    <property type="entry name" value="DUF3417"/>
    <property type="match status" value="1"/>
</dbReference>
<dbReference type="AlphaFoldDB" id="A0A0M2UYP2"/>
<evidence type="ECO:0000256" key="6">
    <source>
        <dbReference type="ARBA" id="ARBA00022676"/>
    </source>
</evidence>
<name>A0A0M2UYP2_9BACT</name>
<dbReference type="Proteomes" id="UP000034954">
    <property type="component" value="Unassembled WGS sequence"/>
</dbReference>
<evidence type="ECO:0000256" key="2">
    <source>
        <dbReference type="ARBA" id="ARBA00001933"/>
    </source>
</evidence>
<dbReference type="GO" id="GO:0030170">
    <property type="term" value="F:pyridoxal phosphate binding"/>
    <property type="evidence" value="ECO:0007669"/>
    <property type="project" value="InterPro"/>
</dbReference>
<dbReference type="NCBIfam" id="TIGR02094">
    <property type="entry name" value="more_P_ylases"/>
    <property type="match status" value="1"/>
</dbReference>
<evidence type="ECO:0000256" key="9">
    <source>
        <dbReference type="ARBA" id="ARBA00023277"/>
    </source>
</evidence>
<evidence type="ECO:0000313" key="13">
    <source>
        <dbReference type="EMBL" id="KKO19594.1"/>
    </source>
</evidence>
<proteinExistence type="inferred from homology"/>
<keyword evidence="14" id="KW-1185">Reference proteome</keyword>
<dbReference type="EC" id="2.4.1.1" evidence="4"/>
<comment type="catalytic activity">
    <reaction evidence="1">
        <text>[(1-&gt;4)-alpha-D-glucosyl](n) + phosphate = [(1-&gt;4)-alpha-D-glucosyl](n-1) + alpha-D-glucose 1-phosphate</text>
        <dbReference type="Rhea" id="RHEA:41732"/>
        <dbReference type="Rhea" id="RHEA-COMP:9584"/>
        <dbReference type="Rhea" id="RHEA-COMP:9586"/>
        <dbReference type="ChEBI" id="CHEBI:15444"/>
        <dbReference type="ChEBI" id="CHEBI:43474"/>
        <dbReference type="ChEBI" id="CHEBI:58601"/>
        <dbReference type="EC" id="2.4.1.1"/>
    </reaction>
</comment>
<dbReference type="GO" id="GO:0005975">
    <property type="term" value="P:carbohydrate metabolic process"/>
    <property type="evidence" value="ECO:0007669"/>
    <property type="project" value="InterPro"/>
</dbReference>
<evidence type="ECO:0000256" key="8">
    <source>
        <dbReference type="ARBA" id="ARBA00022898"/>
    </source>
</evidence>
<gene>
    <name evidence="13" type="ORF">BROFUL_01701</name>
</gene>
<dbReference type="Pfam" id="PF00343">
    <property type="entry name" value="Phosphorylase"/>
    <property type="match status" value="1"/>
</dbReference>
<protein>
    <recommendedName>
        <fullName evidence="4">glycogen phosphorylase</fullName>
        <ecNumber evidence="4">2.4.1.1</ecNumber>
    </recommendedName>
</protein>
<evidence type="ECO:0000256" key="7">
    <source>
        <dbReference type="ARBA" id="ARBA00022679"/>
    </source>
</evidence>
<evidence type="ECO:0000259" key="12">
    <source>
        <dbReference type="Pfam" id="PF11897"/>
    </source>
</evidence>
<dbReference type="SUPFAM" id="SSF53756">
    <property type="entry name" value="UDP-Glycosyltransferase/glycogen phosphorylase"/>
    <property type="match status" value="1"/>
</dbReference>
<dbReference type="PROSITE" id="PS00102">
    <property type="entry name" value="PHOSPHORYLASE"/>
    <property type="match status" value="1"/>
</dbReference>
<dbReference type="InterPro" id="IPR000811">
    <property type="entry name" value="Glyco_trans_35"/>
</dbReference>